<evidence type="ECO:0000256" key="1">
    <source>
        <dbReference type="SAM" id="Phobius"/>
    </source>
</evidence>
<reference evidence="2 3" key="1">
    <citation type="submission" date="2016-11" db="EMBL/GenBank/DDBJ databases">
        <authorList>
            <person name="Jaros S."/>
            <person name="Januszkiewicz K."/>
            <person name="Wedrychowicz H."/>
        </authorList>
    </citation>
    <scope>NUCLEOTIDE SEQUENCE [LARGE SCALE GENOMIC DNA]</scope>
    <source>
        <strain evidence="2 3">DSM 8605</strain>
    </source>
</reference>
<proteinExistence type="predicted"/>
<dbReference type="AlphaFoldDB" id="A0A1M5WG15"/>
<gene>
    <name evidence="2" type="ORF">SAMN02745207_02877</name>
</gene>
<accession>A0A1M5WG15</accession>
<keyword evidence="3" id="KW-1185">Reference proteome</keyword>
<evidence type="ECO:0000313" key="2">
    <source>
        <dbReference type="EMBL" id="SHH86416.1"/>
    </source>
</evidence>
<feature type="transmembrane region" description="Helical" evidence="1">
    <location>
        <begin position="42"/>
        <end position="62"/>
    </location>
</feature>
<protein>
    <recommendedName>
        <fullName evidence="4">FAR-17a/AIG1-like protein</fullName>
    </recommendedName>
</protein>
<feature type="transmembrane region" description="Helical" evidence="1">
    <location>
        <begin position="139"/>
        <end position="157"/>
    </location>
</feature>
<name>A0A1M5WG15_9CLOT</name>
<dbReference type="InterPro" id="IPR049713">
    <property type="entry name" value="Pr6Pr-like"/>
</dbReference>
<feature type="transmembrane region" description="Helical" evidence="1">
    <location>
        <begin position="177"/>
        <end position="204"/>
    </location>
</feature>
<dbReference type="Proteomes" id="UP000184447">
    <property type="component" value="Unassembled WGS sequence"/>
</dbReference>
<keyword evidence="1" id="KW-0472">Membrane</keyword>
<dbReference type="RefSeq" id="WP_073339106.1">
    <property type="nucleotide sequence ID" value="NZ_FQXM01000017.1"/>
</dbReference>
<dbReference type="NCBIfam" id="NF038065">
    <property type="entry name" value="Pr6Pr"/>
    <property type="match status" value="1"/>
</dbReference>
<evidence type="ECO:0008006" key="4">
    <source>
        <dbReference type="Google" id="ProtNLM"/>
    </source>
</evidence>
<dbReference type="EMBL" id="FQXM01000017">
    <property type="protein sequence ID" value="SHH86416.1"/>
    <property type="molecule type" value="Genomic_DNA"/>
</dbReference>
<organism evidence="2 3">
    <name type="scientific">Clostridium grantii DSM 8605</name>
    <dbReference type="NCBI Taxonomy" id="1121316"/>
    <lineage>
        <taxon>Bacteria</taxon>
        <taxon>Bacillati</taxon>
        <taxon>Bacillota</taxon>
        <taxon>Clostridia</taxon>
        <taxon>Eubacteriales</taxon>
        <taxon>Clostridiaceae</taxon>
        <taxon>Clostridium</taxon>
    </lineage>
</organism>
<feature type="transmembrane region" description="Helical" evidence="1">
    <location>
        <begin position="106"/>
        <end position="127"/>
    </location>
</feature>
<keyword evidence="1" id="KW-1133">Transmembrane helix</keyword>
<feature type="transmembrane region" description="Helical" evidence="1">
    <location>
        <begin position="74"/>
        <end position="94"/>
    </location>
</feature>
<keyword evidence="1" id="KW-0812">Transmembrane</keyword>
<dbReference type="OrthoDB" id="9809977at2"/>
<evidence type="ECO:0000313" key="3">
    <source>
        <dbReference type="Proteomes" id="UP000184447"/>
    </source>
</evidence>
<sequence length="219" mass="25996">MRKRVTKNVHCLYQIILAVLAVSAIAKVINYEIFLKSFKSLMLWYTNSSNLIVAFTLILCAVYNMKDKNPQWLILLRSGATLWVIITSIVYHFILANPMYPFHDTSYQNLVLHYIVPIGMLFDWIIFEKKNKYKFYYPILWLSYPLMCLVFYLIYGLRTNFYPYWFVNPYESYPQGIGSYTNLILLVLALTIGFLVLGYIFVWFDHISKKSRKEVSYDM</sequence>
<dbReference type="STRING" id="1121316.SAMN02745207_02877"/>